<reference evidence="1" key="1">
    <citation type="journal article" date="2015" name="Nature">
        <title>Complex archaea that bridge the gap between prokaryotes and eukaryotes.</title>
        <authorList>
            <person name="Spang A."/>
            <person name="Saw J.H."/>
            <person name="Jorgensen S.L."/>
            <person name="Zaremba-Niedzwiedzka K."/>
            <person name="Martijn J."/>
            <person name="Lind A.E."/>
            <person name="van Eijk R."/>
            <person name="Schleper C."/>
            <person name="Guy L."/>
            <person name="Ettema T.J."/>
        </authorList>
    </citation>
    <scope>NUCLEOTIDE SEQUENCE</scope>
</reference>
<proteinExistence type="predicted"/>
<dbReference type="EMBL" id="LAZR01054574">
    <property type="protein sequence ID" value="KKK78256.1"/>
    <property type="molecule type" value="Genomic_DNA"/>
</dbReference>
<name>A0A0F9B107_9ZZZZ</name>
<evidence type="ECO:0000313" key="1">
    <source>
        <dbReference type="EMBL" id="KKK78256.1"/>
    </source>
</evidence>
<gene>
    <name evidence="1" type="ORF">LCGC14_2845410</name>
</gene>
<comment type="caution">
    <text evidence="1">The sequence shown here is derived from an EMBL/GenBank/DDBJ whole genome shotgun (WGS) entry which is preliminary data.</text>
</comment>
<protein>
    <submittedName>
        <fullName evidence="1">Uncharacterized protein</fullName>
    </submittedName>
</protein>
<accession>A0A0F9B107</accession>
<dbReference type="AlphaFoldDB" id="A0A0F9B107"/>
<sequence>LGIFLLGIIGAISLGIIEVDFTEKVLTISTEKICDAELLSNVLEKKCNKDTPKEINVSQSILSITKNPKTGVIKVQSR</sequence>
<organism evidence="1">
    <name type="scientific">marine sediment metagenome</name>
    <dbReference type="NCBI Taxonomy" id="412755"/>
    <lineage>
        <taxon>unclassified sequences</taxon>
        <taxon>metagenomes</taxon>
        <taxon>ecological metagenomes</taxon>
    </lineage>
</organism>
<feature type="non-terminal residue" evidence="1">
    <location>
        <position position="1"/>
    </location>
</feature>